<dbReference type="Proteomes" id="UP001465976">
    <property type="component" value="Unassembled WGS sequence"/>
</dbReference>
<evidence type="ECO:0008006" key="5">
    <source>
        <dbReference type="Google" id="ProtNLM"/>
    </source>
</evidence>
<dbReference type="InterPro" id="IPR051402">
    <property type="entry name" value="KPR-Related"/>
</dbReference>
<keyword evidence="4" id="KW-1185">Reference proteome</keyword>
<sequence length="804" mass="90237">MTVVPTDEQVVEAIKDLRINEPGLGRPKVLARLKEQNQWALSTKRLKELMAINDLESTHVTQQKSELSEDFKPFDGQGSRSALLKVLERLINDYAVPRLQCSPRDVVGIMTRMFSAISEFPAIPNVLLLDGYGLSEHISGSEEYRRLPQAEIPANAIAAQLKYREESPRVLIIYGRGQYNFGITPNSIDGVHYMSIFQRFKNSLPYRVVEEDRQKIADATSIRVVWEFYEMSAKYAGVSREDVGRQFEAEWGVNMHKYVPPRLSADPEVQRITTLWEKKRAEVYKECNLPHLQLARSSGRVVWDERKNGMFRLIVTKIDKESGEETVSIGTNDPGLHRLAAENDRLRTKSDMACYHLEGMKATGSLGPSFGSVFSRAYASTNHDFTAFTSERARLKFAIVDEGSTTSWPRGHRVNLCAHHSLFPLTHDNLRRVLDAFALKQSGLVRLTVVARSNYDAIEKNGMTFRSDKFGDHVKGWKPDRLFPAVADAADQAYDYTFVATKVIPEVITTEEILAPLLTKSYSERFGQPTYVLLQNGVGVERGLYSAIRRVEEEMSRTEGSVALAARIVSTCVYCMGNLIAPDVVEYVEGHRLVIGAFRPGTVTITNNDAEETEILNELKGILEAGGGTVEIVPEIQRRKLEKNMLNLGFATLATLSNHPIHTIFRPPPDPDSKEQYDSYVFPATASLIEEYTISNIKAVFLEVVALGRGLGFPDSEEGIPTSIANKFLELTRANHLNPKNNHAPSMLLDMRAGKPMEVEVIVGEVVRLARRVGVDLPRIETLYSILLVVQNQILKRLAEQKET</sequence>
<gene>
    <name evidence="3" type="ORF">V5O48_016019</name>
</gene>
<dbReference type="InterPro" id="IPR013752">
    <property type="entry name" value="KPA_reductase"/>
</dbReference>
<organism evidence="3 4">
    <name type="scientific">Marasmius crinis-equi</name>
    <dbReference type="NCBI Taxonomy" id="585013"/>
    <lineage>
        <taxon>Eukaryota</taxon>
        <taxon>Fungi</taxon>
        <taxon>Dikarya</taxon>
        <taxon>Basidiomycota</taxon>
        <taxon>Agaricomycotina</taxon>
        <taxon>Agaricomycetes</taxon>
        <taxon>Agaricomycetidae</taxon>
        <taxon>Agaricales</taxon>
        <taxon>Marasmiineae</taxon>
        <taxon>Marasmiaceae</taxon>
        <taxon>Marasmius</taxon>
    </lineage>
</organism>
<evidence type="ECO:0000313" key="3">
    <source>
        <dbReference type="EMBL" id="KAL0566000.1"/>
    </source>
</evidence>
<evidence type="ECO:0000313" key="4">
    <source>
        <dbReference type="Proteomes" id="UP001465976"/>
    </source>
</evidence>
<dbReference type="Gene3D" id="3.40.50.720">
    <property type="entry name" value="NAD(P)-binding Rossmann-like Domain"/>
    <property type="match status" value="1"/>
</dbReference>
<dbReference type="Pfam" id="PF02558">
    <property type="entry name" value="ApbA"/>
    <property type="match status" value="1"/>
</dbReference>
<dbReference type="PANTHER" id="PTHR21708">
    <property type="entry name" value="PROBABLE 2-DEHYDROPANTOATE 2-REDUCTASE"/>
    <property type="match status" value="1"/>
</dbReference>
<name>A0ABR3ESW3_9AGAR</name>
<feature type="domain" description="Ketopantoate reductase C-terminal" evidence="2">
    <location>
        <begin position="693"/>
        <end position="788"/>
    </location>
</feature>
<feature type="domain" description="Ketopantoate reductase N-terminal" evidence="1">
    <location>
        <begin position="438"/>
        <end position="598"/>
    </location>
</feature>
<evidence type="ECO:0000259" key="2">
    <source>
        <dbReference type="Pfam" id="PF08546"/>
    </source>
</evidence>
<dbReference type="Pfam" id="PF08546">
    <property type="entry name" value="ApbA_C"/>
    <property type="match status" value="1"/>
</dbReference>
<dbReference type="EMBL" id="JBAHYK010002047">
    <property type="protein sequence ID" value="KAL0566000.1"/>
    <property type="molecule type" value="Genomic_DNA"/>
</dbReference>
<protein>
    <recommendedName>
        <fullName evidence="5">Ketopantoate reductase C-terminal domain-containing protein</fullName>
    </recommendedName>
</protein>
<accession>A0ABR3ESW3</accession>
<dbReference type="InterPro" id="IPR008927">
    <property type="entry name" value="6-PGluconate_DH-like_C_sf"/>
</dbReference>
<comment type="caution">
    <text evidence="3">The sequence shown here is derived from an EMBL/GenBank/DDBJ whole genome shotgun (WGS) entry which is preliminary data.</text>
</comment>
<dbReference type="InterPro" id="IPR013332">
    <property type="entry name" value="KPR_N"/>
</dbReference>
<reference evidence="3 4" key="1">
    <citation type="submission" date="2024-02" db="EMBL/GenBank/DDBJ databases">
        <title>A draft genome for the cacao thread blight pathogen Marasmius crinis-equi.</title>
        <authorList>
            <person name="Cohen S.P."/>
            <person name="Baruah I.K."/>
            <person name="Amoako-Attah I."/>
            <person name="Bukari Y."/>
            <person name="Meinhardt L.W."/>
            <person name="Bailey B.A."/>
        </authorList>
    </citation>
    <scope>NUCLEOTIDE SEQUENCE [LARGE SCALE GENOMIC DNA]</scope>
    <source>
        <strain evidence="3 4">GH-76</strain>
    </source>
</reference>
<proteinExistence type="predicted"/>
<dbReference type="InterPro" id="IPR013328">
    <property type="entry name" value="6PGD_dom2"/>
</dbReference>
<dbReference type="SUPFAM" id="SSF48179">
    <property type="entry name" value="6-phosphogluconate dehydrogenase C-terminal domain-like"/>
    <property type="match status" value="1"/>
</dbReference>
<evidence type="ECO:0000259" key="1">
    <source>
        <dbReference type="Pfam" id="PF02558"/>
    </source>
</evidence>
<dbReference type="PANTHER" id="PTHR21708:SF43">
    <property type="entry name" value="KETOPANTOATE REDUCTASE C-TERMINAL DOMAIN-CONTAINING PROTEIN"/>
    <property type="match status" value="1"/>
</dbReference>
<dbReference type="Gene3D" id="1.10.1040.10">
    <property type="entry name" value="N-(1-d-carboxylethyl)-l-norvaline Dehydrogenase, domain 2"/>
    <property type="match status" value="1"/>
</dbReference>